<dbReference type="EMBL" id="LAZR01055381">
    <property type="protein sequence ID" value="KKK76489.1"/>
    <property type="molecule type" value="Genomic_DNA"/>
</dbReference>
<organism evidence="1">
    <name type="scientific">marine sediment metagenome</name>
    <dbReference type="NCBI Taxonomy" id="412755"/>
    <lineage>
        <taxon>unclassified sequences</taxon>
        <taxon>metagenomes</taxon>
        <taxon>ecological metagenomes</taxon>
    </lineage>
</organism>
<reference evidence="1" key="1">
    <citation type="journal article" date="2015" name="Nature">
        <title>Complex archaea that bridge the gap between prokaryotes and eukaryotes.</title>
        <authorList>
            <person name="Spang A."/>
            <person name="Saw J.H."/>
            <person name="Jorgensen S.L."/>
            <person name="Zaremba-Niedzwiedzka K."/>
            <person name="Martijn J."/>
            <person name="Lind A.E."/>
            <person name="van Eijk R."/>
            <person name="Schleper C."/>
            <person name="Guy L."/>
            <person name="Ettema T.J."/>
        </authorList>
    </citation>
    <scope>NUCLEOTIDE SEQUENCE</scope>
</reference>
<protein>
    <submittedName>
        <fullName evidence="1">Uncharacterized protein</fullName>
    </submittedName>
</protein>
<evidence type="ECO:0000313" key="1">
    <source>
        <dbReference type="EMBL" id="KKK76489.1"/>
    </source>
</evidence>
<comment type="caution">
    <text evidence="1">The sequence shown here is derived from an EMBL/GenBank/DDBJ whole genome shotgun (WGS) entry which is preliminary data.</text>
</comment>
<name>A0A0F9ADF0_9ZZZZ</name>
<proteinExistence type="predicted"/>
<accession>A0A0F9ADF0</accession>
<dbReference type="AlphaFoldDB" id="A0A0F9ADF0"/>
<gene>
    <name evidence="1" type="ORF">LCGC14_2863150</name>
</gene>
<sequence length="50" mass="5487">IGSIDIASKTFEILAYQEDGDTTVSAVEIANDADTWVHFQAWLKNTSVSQ</sequence>
<feature type="non-terminal residue" evidence="1">
    <location>
        <position position="1"/>
    </location>
</feature>